<organism evidence="5 6">
    <name type="scientific">Salmonella enterica subsp. salamae</name>
    <dbReference type="NCBI Taxonomy" id="59202"/>
    <lineage>
        <taxon>Bacteria</taxon>
        <taxon>Pseudomonadati</taxon>
        <taxon>Pseudomonadota</taxon>
        <taxon>Gammaproteobacteria</taxon>
        <taxon>Enterobacterales</taxon>
        <taxon>Enterobacteriaceae</taxon>
        <taxon>Salmonella</taxon>
    </lineage>
</organism>
<evidence type="ECO:0000313" key="6">
    <source>
        <dbReference type="Proteomes" id="UP000839598"/>
    </source>
</evidence>
<dbReference type="AlphaFoldDB" id="A0A5Y3MYE6"/>
<reference evidence="5 6" key="1">
    <citation type="submission" date="2018-06" db="EMBL/GenBank/DDBJ databases">
        <authorList>
            <person name="Ashton P.M."/>
            <person name="Dallman T."/>
            <person name="Nair S."/>
            <person name="De Pinna E."/>
            <person name="Peters T."/>
            <person name="Grant K."/>
        </authorList>
    </citation>
    <scope>NUCLEOTIDE SEQUENCE [LARGE SCALE GENOMIC DNA]</scope>
    <source>
        <strain evidence="5 6">275803</strain>
    </source>
</reference>
<comment type="caution">
    <text evidence="5">The sequence shown here is derived from an EMBL/GenBank/DDBJ whole genome shotgun (WGS) entry which is preliminary data.</text>
</comment>
<evidence type="ECO:0000256" key="3">
    <source>
        <dbReference type="ARBA" id="ARBA00023163"/>
    </source>
</evidence>
<dbReference type="Pfam" id="PF00392">
    <property type="entry name" value="GntR"/>
    <property type="match status" value="1"/>
</dbReference>
<dbReference type="SMART" id="SM00345">
    <property type="entry name" value="HTH_GNTR"/>
    <property type="match status" value="1"/>
</dbReference>
<name>A0A5Y3MYE6_SALER</name>
<feature type="domain" description="HTH gntR-type" evidence="4">
    <location>
        <begin position="58"/>
        <end position="126"/>
    </location>
</feature>
<keyword evidence="2" id="KW-0238">DNA-binding</keyword>
<gene>
    <name evidence="5" type="ORF">DN310_20680</name>
</gene>
<dbReference type="PANTHER" id="PTHR44846">
    <property type="entry name" value="MANNOSYL-D-GLYCERATE TRANSPORT/METABOLISM SYSTEM REPRESSOR MNGR-RELATED"/>
    <property type="match status" value="1"/>
</dbReference>
<evidence type="ECO:0000256" key="1">
    <source>
        <dbReference type="ARBA" id="ARBA00023015"/>
    </source>
</evidence>
<evidence type="ECO:0000313" key="5">
    <source>
        <dbReference type="EMBL" id="ECI4011671.1"/>
    </source>
</evidence>
<keyword evidence="3" id="KW-0804">Transcription</keyword>
<evidence type="ECO:0000256" key="2">
    <source>
        <dbReference type="ARBA" id="ARBA00023125"/>
    </source>
</evidence>
<dbReference type="PROSITE" id="PS50949">
    <property type="entry name" value="HTH_GNTR"/>
    <property type="match status" value="1"/>
</dbReference>
<dbReference type="SUPFAM" id="SSF46785">
    <property type="entry name" value="Winged helix' DNA-binding domain"/>
    <property type="match status" value="1"/>
</dbReference>
<accession>A0A5Y3MYE6</accession>
<dbReference type="CDD" id="cd07377">
    <property type="entry name" value="WHTH_GntR"/>
    <property type="match status" value="1"/>
</dbReference>
<sequence>MCPGSQKHSYLLLHPCELVPFRASSGLPQNAMLSQAVAGGGVKVNITGKIDVRELNRAKLYVKIYNKIKEMIDSGVFATQMRLPGEKELAATFGVSRVTLRQALALLQEDGFIESRHGLGNFVRKRKGNAEAFLAQFSSPMGVFVKDGFDSVIIDREDFIGDTFTNEMFNRDVPAYSGVIRKYYKNTDCVALSYSCIALDYSDTKITRHYSDEELTHYLAEDIYSSAYGAKMDIQVVPETSLLKNTKFSSPDKNFFLILEVIFNTKGQVVIYNKHYIPLSEASIRLMFLKNGINSF</sequence>
<dbReference type="InterPro" id="IPR000524">
    <property type="entry name" value="Tscrpt_reg_HTH_GntR"/>
</dbReference>
<protein>
    <submittedName>
        <fullName evidence="5">GntR family transcriptional regulator</fullName>
    </submittedName>
</protein>
<dbReference type="InterPro" id="IPR036388">
    <property type="entry name" value="WH-like_DNA-bd_sf"/>
</dbReference>
<dbReference type="GO" id="GO:0003700">
    <property type="term" value="F:DNA-binding transcription factor activity"/>
    <property type="evidence" value="ECO:0007669"/>
    <property type="project" value="InterPro"/>
</dbReference>
<evidence type="ECO:0000259" key="4">
    <source>
        <dbReference type="PROSITE" id="PS50949"/>
    </source>
</evidence>
<dbReference type="InterPro" id="IPR050679">
    <property type="entry name" value="Bact_HTH_transcr_reg"/>
</dbReference>
<dbReference type="EMBL" id="AAIVAV010000030">
    <property type="protein sequence ID" value="ECI4011671.1"/>
    <property type="molecule type" value="Genomic_DNA"/>
</dbReference>
<proteinExistence type="predicted"/>
<keyword evidence="1" id="KW-0805">Transcription regulation</keyword>
<dbReference type="PANTHER" id="PTHR44846:SF1">
    <property type="entry name" value="MANNOSYL-D-GLYCERATE TRANSPORT_METABOLISM SYSTEM REPRESSOR MNGR-RELATED"/>
    <property type="match status" value="1"/>
</dbReference>
<dbReference type="Gene3D" id="1.10.10.10">
    <property type="entry name" value="Winged helix-like DNA-binding domain superfamily/Winged helix DNA-binding domain"/>
    <property type="match status" value="1"/>
</dbReference>
<dbReference type="PRINTS" id="PR00035">
    <property type="entry name" value="HTHGNTR"/>
</dbReference>
<dbReference type="Proteomes" id="UP000839598">
    <property type="component" value="Unassembled WGS sequence"/>
</dbReference>
<dbReference type="GO" id="GO:0003677">
    <property type="term" value="F:DNA binding"/>
    <property type="evidence" value="ECO:0007669"/>
    <property type="project" value="UniProtKB-KW"/>
</dbReference>
<dbReference type="GO" id="GO:0045892">
    <property type="term" value="P:negative regulation of DNA-templated transcription"/>
    <property type="evidence" value="ECO:0007669"/>
    <property type="project" value="TreeGrafter"/>
</dbReference>
<dbReference type="InterPro" id="IPR036390">
    <property type="entry name" value="WH_DNA-bd_sf"/>
</dbReference>